<accession>A0A0E9SS27</accession>
<reference evidence="1" key="2">
    <citation type="journal article" date="2015" name="Fish Shellfish Immunol.">
        <title>Early steps in the European eel (Anguilla anguilla)-Vibrio vulnificus interaction in the gills: Role of the RtxA13 toxin.</title>
        <authorList>
            <person name="Callol A."/>
            <person name="Pajuelo D."/>
            <person name="Ebbesson L."/>
            <person name="Teles M."/>
            <person name="MacKenzie S."/>
            <person name="Amaro C."/>
        </authorList>
    </citation>
    <scope>NUCLEOTIDE SEQUENCE</scope>
</reference>
<dbReference type="EMBL" id="GBXM01065274">
    <property type="protein sequence ID" value="JAH43303.1"/>
    <property type="molecule type" value="Transcribed_RNA"/>
</dbReference>
<protein>
    <submittedName>
        <fullName evidence="1">Uncharacterized protein</fullName>
    </submittedName>
</protein>
<reference evidence="1" key="1">
    <citation type="submission" date="2014-11" db="EMBL/GenBank/DDBJ databases">
        <authorList>
            <person name="Amaro Gonzalez C."/>
        </authorList>
    </citation>
    <scope>NUCLEOTIDE SEQUENCE</scope>
</reference>
<evidence type="ECO:0000313" key="1">
    <source>
        <dbReference type="EMBL" id="JAH43303.1"/>
    </source>
</evidence>
<proteinExistence type="predicted"/>
<name>A0A0E9SS27_ANGAN</name>
<organism evidence="1">
    <name type="scientific">Anguilla anguilla</name>
    <name type="common">European freshwater eel</name>
    <name type="synonym">Muraena anguilla</name>
    <dbReference type="NCBI Taxonomy" id="7936"/>
    <lineage>
        <taxon>Eukaryota</taxon>
        <taxon>Metazoa</taxon>
        <taxon>Chordata</taxon>
        <taxon>Craniata</taxon>
        <taxon>Vertebrata</taxon>
        <taxon>Euteleostomi</taxon>
        <taxon>Actinopterygii</taxon>
        <taxon>Neopterygii</taxon>
        <taxon>Teleostei</taxon>
        <taxon>Anguilliformes</taxon>
        <taxon>Anguillidae</taxon>
        <taxon>Anguilla</taxon>
    </lineage>
</organism>
<sequence>MRLLCGRSSDHSEI</sequence>